<feature type="compositionally biased region" description="Basic and acidic residues" evidence="1">
    <location>
        <begin position="1"/>
        <end position="15"/>
    </location>
</feature>
<dbReference type="EMBL" id="JAQQAF010000003">
    <property type="protein sequence ID" value="KAJ8498797.1"/>
    <property type="molecule type" value="Genomic_DNA"/>
</dbReference>
<organism evidence="2 3">
    <name type="scientific">Ensete ventricosum</name>
    <name type="common">Abyssinian banana</name>
    <name type="synonym">Musa ensete</name>
    <dbReference type="NCBI Taxonomy" id="4639"/>
    <lineage>
        <taxon>Eukaryota</taxon>
        <taxon>Viridiplantae</taxon>
        <taxon>Streptophyta</taxon>
        <taxon>Embryophyta</taxon>
        <taxon>Tracheophyta</taxon>
        <taxon>Spermatophyta</taxon>
        <taxon>Magnoliopsida</taxon>
        <taxon>Liliopsida</taxon>
        <taxon>Zingiberales</taxon>
        <taxon>Musaceae</taxon>
        <taxon>Ensete</taxon>
    </lineage>
</organism>
<dbReference type="AlphaFoldDB" id="A0AAV8RIY4"/>
<name>A0AAV8RIY4_ENSVE</name>
<protein>
    <submittedName>
        <fullName evidence="2">Uncharacterized protein</fullName>
    </submittedName>
</protein>
<evidence type="ECO:0000256" key="1">
    <source>
        <dbReference type="SAM" id="MobiDB-lite"/>
    </source>
</evidence>
<feature type="compositionally biased region" description="Low complexity" evidence="1">
    <location>
        <begin position="25"/>
        <end position="43"/>
    </location>
</feature>
<dbReference type="Proteomes" id="UP001222027">
    <property type="component" value="Unassembled WGS sequence"/>
</dbReference>
<evidence type="ECO:0000313" key="3">
    <source>
        <dbReference type="Proteomes" id="UP001222027"/>
    </source>
</evidence>
<evidence type="ECO:0000313" key="2">
    <source>
        <dbReference type="EMBL" id="KAJ8498797.1"/>
    </source>
</evidence>
<proteinExistence type="predicted"/>
<accession>A0AAV8RIY4</accession>
<sequence length="69" mass="7716">MGLEIRAYESGDRSQAHRRARTPNRRANNTSRCRFPKPYSARSPAREPPPPTNHNASASDHEIAVGQYG</sequence>
<keyword evidence="3" id="KW-1185">Reference proteome</keyword>
<gene>
    <name evidence="2" type="ORF">OPV22_009349</name>
</gene>
<comment type="caution">
    <text evidence="2">The sequence shown here is derived from an EMBL/GenBank/DDBJ whole genome shotgun (WGS) entry which is preliminary data.</text>
</comment>
<reference evidence="2 3" key="1">
    <citation type="submission" date="2022-12" db="EMBL/GenBank/DDBJ databases">
        <title>Chromosome-scale assembly of the Ensete ventricosum genome.</title>
        <authorList>
            <person name="Dussert Y."/>
            <person name="Stocks J."/>
            <person name="Wendawek A."/>
            <person name="Woldeyes F."/>
            <person name="Nichols R.A."/>
            <person name="Borrell J.S."/>
        </authorList>
    </citation>
    <scope>NUCLEOTIDE SEQUENCE [LARGE SCALE GENOMIC DNA]</scope>
    <source>
        <strain evidence="3">cv. Maze</strain>
        <tissue evidence="2">Seeds</tissue>
    </source>
</reference>
<feature type="region of interest" description="Disordered" evidence="1">
    <location>
        <begin position="1"/>
        <end position="69"/>
    </location>
</feature>